<reference evidence="2" key="1">
    <citation type="submission" date="2021-01" db="EMBL/GenBank/DDBJ databases">
        <title>Adiantum capillus-veneris genome.</title>
        <authorList>
            <person name="Fang Y."/>
            <person name="Liao Q."/>
        </authorList>
    </citation>
    <scope>NUCLEOTIDE SEQUENCE</scope>
    <source>
        <strain evidence="2">H3</strain>
        <tissue evidence="2">Leaf</tissue>
    </source>
</reference>
<sequence length="102" mass="10759">MGDACPRRLRPLPQDAMGSSVRGHYLGRAPTHRGSHADRSRSPHSSMAIEVPSLRRLHASHAAPPLHARLRVLLVGVPNSLLALAGTPSSLPALIPSVGTQS</sequence>
<dbReference type="Proteomes" id="UP000886520">
    <property type="component" value="Chromosome 9"/>
</dbReference>
<feature type="region of interest" description="Disordered" evidence="1">
    <location>
        <begin position="1"/>
        <end position="51"/>
    </location>
</feature>
<organism evidence="2 3">
    <name type="scientific">Adiantum capillus-veneris</name>
    <name type="common">Maidenhair fern</name>
    <dbReference type="NCBI Taxonomy" id="13818"/>
    <lineage>
        <taxon>Eukaryota</taxon>
        <taxon>Viridiplantae</taxon>
        <taxon>Streptophyta</taxon>
        <taxon>Embryophyta</taxon>
        <taxon>Tracheophyta</taxon>
        <taxon>Polypodiopsida</taxon>
        <taxon>Polypodiidae</taxon>
        <taxon>Polypodiales</taxon>
        <taxon>Pteridineae</taxon>
        <taxon>Pteridaceae</taxon>
        <taxon>Vittarioideae</taxon>
        <taxon>Adiantum</taxon>
    </lineage>
</organism>
<proteinExistence type="predicted"/>
<gene>
    <name evidence="2" type="ORF">GOP47_0009642</name>
</gene>
<protein>
    <submittedName>
        <fullName evidence="2">Uncharacterized protein</fullName>
    </submittedName>
</protein>
<dbReference type="EMBL" id="JABFUD020000009">
    <property type="protein sequence ID" value="KAI5075566.1"/>
    <property type="molecule type" value="Genomic_DNA"/>
</dbReference>
<evidence type="ECO:0000313" key="2">
    <source>
        <dbReference type="EMBL" id="KAI5075566.1"/>
    </source>
</evidence>
<dbReference type="AlphaFoldDB" id="A0A9D4ZJP4"/>
<evidence type="ECO:0000256" key="1">
    <source>
        <dbReference type="SAM" id="MobiDB-lite"/>
    </source>
</evidence>
<comment type="caution">
    <text evidence="2">The sequence shown here is derived from an EMBL/GenBank/DDBJ whole genome shotgun (WGS) entry which is preliminary data.</text>
</comment>
<name>A0A9D4ZJP4_ADICA</name>
<accession>A0A9D4ZJP4</accession>
<keyword evidence="3" id="KW-1185">Reference proteome</keyword>
<evidence type="ECO:0000313" key="3">
    <source>
        <dbReference type="Proteomes" id="UP000886520"/>
    </source>
</evidence>